<keyword evidence="3" id="KW-1185">Reference proteome</keyword>
<proteinExistence type="predicted"/>
<comment type="caution">
    <text evidence="2">The sequence shown here is derived from an EMBL/GenBank/DDBJ whole genome shotgun (WGS) entry which is preliminary data.</text>
</comment>
<dbReference type="InterPro" id="IPR055969">
    <property type="entry name" value="DUF7547"/>
</dbReference>
<feature type="region of interest" description="Disordered" evidence="1">
    <location>
        <begin position="1"/>
        <end position="44"/>
    </location>
</feature>
<dbReference type="Pfam" id="PF24414">
    <property type="entry name" value="DUF7547"/>
    <property type="match status" value="1"/>
</dbReference>
<dbReference type="AlphaFoldDB" id="A0ABD5V8M3"/>
<reference evidence="2 3" key="1">
    <citation type="journal article" date="2019" name="Int. J. Syst. Evol. Microbiol.">
        <title>The Global Catalogue of Microorganisms (GCM) 10K type strain sequencing project: providing services to taxonomists for standard genome sequencing and annotation.</title>
        <authorList>
            <consortium name="The Broad Institute Genomics Platform"/>
            <consortium name="The Broad Institute Genome Sequencing Center for Infectious Disease"/>
            <person name="Wu L."/>
            <person name="Ma J."/>
        </authorList>
    </citation>
    <scope>NUCLEOTIDE SEQUENCE [LARGE SCALE GENOMIC DNA]</scope>
    <source>
        <strain evidence="2 3">CGMCC 1.3240</strain>
    </source>
</reference>
<accession>A0ABD5V8M3</accession>
<feature type="region of interest" description="Disordered" evidence="1">
    <location>
        <begin position="76"/>
        <end position="224"/>
    </location>
</feature>
<feature type="compositionally biased region" description="Acidic residues" evidence="1">
    <location>
        <begin position="195"/>
        <end position="224"/>
    </location>
</feature>
<evidence type="ECO:0000256" key="1">
    <source>
        <dbReference type="SAM" id="MobiDB-lite"/>
    </source>
</evidence>
<protein>
    <submittedName>
        <fullName evidence="2">Uncharacterized protein</fullName>
    </submittedName>
</protein>
<evidence type="ECO:0000313" key="3">
    <source>
        <dbReference type="Proteomes" id="UP001596312"/>
    </source>
</evidence>
<dbReference type="RefSeq" id="WP_340605076.1">
    <property type="nucleotide sequence ID" value="NZ_JBBMXV010000004.1"/>
</dbReference>
<feature type="compositionally biased region" description="Pro residues" evidence="1">
    <location>
        <begin position="30"/>
        <end position="42"/>
    </location>
</feature>
<feature type="compositionally biased region" description="Low complexity" evidence="1">
    <location>
        <begin position="159"/>
        <end position="178"/>
    </location>
</feature>
<feature type="compositionally biased region" description="Basic and acidic residues" evidence="1">
    <location>
        <begin position="126"/>
        <end position="155"/>
    </location>
</feature>
<feature type="compositionally biased region" description="Basic and acidic residues" evidence="1">
    <location>
        <begin position="84"/>
        <end position="108"/>
    </location>
</feature>
<evidence type="ECO:0000313" key="2">
    <source>
        <dbReference type="EMBL" id="MFC6906505.1"/>
    </source>
</evidence>
<dbReference type="EMBL" id="JBHSXQ010000004">
    <property type="protein sequence ID" value="MFC6906505.1"/>
    <property type="molecule type" value="Genomic_DNA"/>
</dbReference>
<gene>
    <name evidence="2" type="ORF">ACFQGH_15010</name>
</gene>
<organism evidence="2 3">
    <name type="scientific">Halalkalicoccus tibetensis</name>
    <dbReference type="NCBI Taxonomy" id="175632"/>
    <lineage>
        <taxon>Archaea</taxon>
        <taxon>Methanobacteriati</taxon>
        <taxon>Methanobacteriota</taxon>
        <taxon>Stenosarchaea group</taxon>
        <taxon>Halobacteria</taxon>
        <taxon>Halobacteriales</taxon>
        <taxon>Halococcaceae</taxon>
        <taxon>Halalkalicoccus</taxon>
    </lineage>
</organism>
<feature type="compositionally biased region" description="Acidic residues" evidence="1">
    <location>
        <begin position="1"/>
        <end position="11"/>
    </location>
</feature>
<dbReference type="Proteomes" id="UP001596312">
    <property type="component" value="Unassembled WGS sequence"/>
</dbReference>
<name>A0ABD5V8M3_9EURY</name>
<sequence length="224" mass="24571">MTRDDDLEERVDELQRSLEELRREIEPRPPRGPGGLPRPPTPGELVRFADQQAIPTAIAVLEANVRALELLQGALRLADSGRAAGEEADRTRRRAEDVSRRSLDRLDAVLEDLQEATRGDTLPEGGDARDILQEARDLREEIAERIGEADRERQRSRSRSSGSRGSGAESEGSTADGGVEIDVEDELDSIRAELEDGEEDDGTTTNDPDDENDSDDNGGSENDT</sequence>
<feature type="compositionally biased region" description="Basic and acidic residues" evidence="1">
    <location>
        <begin position="12"/>
        <end position="29"/>
    </location>
</feature>